<proteinExistence type="predicted"/>
<feature type="compositionally biased region" description="Basic and acidic residues" evidence="1">
    <location>
        <begin position="36"/>
        <end position="45"/>
    </location>
</feature>
<evidence type="ECO:0000256" key="1">
    <source>
        <dbReference type="SAM" id="MobiDB-lite"/>
    </source>
</evidence>
<reference evidence="2 3" key="1">
    <citation type="submission" date="2013-07" db="EMBL/GenBank/DDBJ databases">
        <authorList>
            <person name="Stoco P.H."/>
            <person name="Wagner G."/>
            <person name="Gerber A."/>
            <person name="Zaha A."/>
            <person name="Thompson C."/>
            <person name="Bartholomeu D.C."/>
            <person name="Luckemeyer D.D."/>
            <person name="Bahia D."/>
            <person name="Loreto E."/>
            <person name="Prestes E.B."/>
            <person name="Lima F.M."/>
            <person name="Rodrigues-Luiz G."/>
            <person name="Vallejo G.A."/>
            <person name="Filho J.F."/>
            <person name="Monteiro K.M."/>
            <person name="Tyler K.M."/>
            <person name="de Almeida L.G."/>
            <person name="Ortiz M.F."/>
            <person name="Siervo M.A."/>
            <person name="de Moraes M.H."/>
            <person name="Cunha O.L."/>
            <person name="Mendonca-Neto R."/>
            <person name="Silva R."/>
            <person name="Teixeira S.M."/>
            <person name="Murta S.M."/>
            <person name="Sincero T.C."/>
            <person name="Mendes T.A."/>
            <person name="Urmenyi T.P."/>
            <person name="Silva V.G."/>
            <person name="da Rocha W.D."/>
            <person name="Andersson B."/>
            <person name="Romanha A.J."/>
            <person name="Steindel M."/>
            <person name="de Vasconcelos A.T."/>
            <person name="Grisard E.C."/>
        </authorList>
    </citation>
    <scope>NUCLEOTIDE SEQUENCE [LARGE SCALE GENOMIC DNA]</scope>
    <source>
        <strain evidence="2 3">SC58</strain>
    </source>
</reference>
<dbReference type="EMBL" id="AUPL01006151">
    <property type="protein sequence ID" value="ESL06178.1"/>
    <property type="molecule type" value="Genomic_DNA"/>
</dbReference>
<organism evidence="2 3">
    <name type="scientific">Trypanosoma rangeli SC58</name>
    <dbReference type="NCBI Taxonomy" id="429131"/>
    <lineage>
        <taxon>Eukaryota</taxon>
        <taxon>Discoba</taxon>
        <taxon>Euglenozoa</taxon>
        <taxon>Kinetoplastea</taxon>
        <taxon>Metakinetoplastina</taxon>
        <taxon>Trypanosomatida</taxon>
        <taxon>Trypanosomatidae</taxon>
        <taxon>Trypanosoma</taxon>
        <taxon>Herpetosoma</taxon>
    </lineage>
</organism>
<evidence type="ECO:0000313" key="2">
    <source>
        <dbReference type="EMBL" id="ESL06178.1"/>
    </source>
</evidence>
<gene>
    <name evidence="2" type="ORF">TRSC58_06151</name>
</gene>
<feature type="region of interest" description="Disordered" evidence="1">
    <location>
        <begin position="1"/>
        <end position="140"/>
    </location>
</feature>
<evidence type="ECO:0000313" key="3">
    <source>
        <dbReference type="Proteomes" id="UP000031737"/>
    </source>
</evidence>
<keyword evidence="3" id="KW-1185">Reference proteome</keyword>
<name>A0A061IT65_TRYRA</name>
<protein>
    <submittedName>
        <fullName evidence="2">Uncharacterized protein</fullName>
    </submittedName>
</protein>
<accession>A0A061IT65</accession>
<comment type="caution">
    <text evidence="2">The sequence shown here is derived from an EMBL/GenBank/DDBJ whole genome shotgun (WGS) entry which is preliminary data.</text>
</comment>
<feature type="compositionally biased region" description="Polar residues" evidence="1">
    <location>
        <begin position="1"/>
        <end position="13"/>
    </location>
</feature>
<dbReference type="Proteomes" id="UP000031737">
    <property type="component" value="Unassembled WGS sequence"/>
</dbReference>
<dbReference type="AlphaFoldDB" id="A0A061IT65"/>
<sequence>MSQQPLDGNQATPLHSAEAVSSEVQQPPTLGVVHPDSPEANEKDVGGPAAMEGPANTTEIAKSPLAECPNAVEGAVSATVKETETAGEEEKKSQTPPCENSRRRDSAAADNEELDGAATKRPRLEENPWESTDSTGVGAAVDAAAATQTNEDGLVKAESANGIQVLDHMVEAQSQSCELVLSP</sequence>
<dbReference type="VEuPathDB" id="TriTrypDB:TRSC58_06151"/>
<feature type="compositionally biased region" description="Basic and acidic residues" evidence="1">
    <location>
        <begin position="81"/>
        <end position="93"/>
    </location>
</feature>
<dbReference type="OrthoDB" id="10369586at2759"/>